<dbReference type="EMBL" id="JXTC01000194">
    <property type="protein sequence ID" value="PON82456.1"/>
    <property type="molecule type" value="Genomic_DNA"/>
</dbReference>
<feature type="compositionally biased region" description="Low complexity" evidence="1">
    <location>
        <begin position="132"/>
        <end position="149"/>
    </location>
</feature>
<sequence length="185" mass="21156">MNAMTASNQKSQYGYHQVDESNHDLDRHGKREQKANRYGSEIQAHNGASMRPYPGHISSTHTQHNQNSYTDDQAVTGDHGGHYLTDQRYHGPSGMEYGNIGGQPKIHKEHKKGGRMFYKSKVTNMPGTKGSYNRYRNKYNYSDSEYDSSSSDDHDDDESSSDSESDFDCDRRGRRPVVNVPYQFY</sequence>
<dbReference type="AlphaFoldDB" id="A0A2P5EAA5"/>
<reference evidence="3" key="1">
    <citation type="submission" date="2016-06" db="EMBL/GenBank/DDBJ databases">
        <title>Parallel loss of symbiosis genes in relatives of nitrogen-fixing non-legume Parasponia.</title>
        <authorList>
            <person name="Van Velzen R."/>
            <person name="Holmer R."/>
            <person name="Bu F."/>
            <person name="Rutten L."/>
            <person name="Van Zeijl A."/>
            <person name="Liu W."/>
            <person name="Santuari L."/>
            <person name="Cao Q."/>
            <person name="Sharma T."/>
            <person name="Shen D."/>
            <person name="Roswanjaya Y."/>
            <person name="Wardhani T."/>
            <person name="Kalhor M.S."/>
            <person name="Jansen J."/>
            <person name="Van den Hoogen J."/>
            <person name="Gungor B."/>
            <person name="Hartog M."/>
            <person name="Hontelez J."/>
            <person name="Verver J."/>
            <person name="Yang W.-C."/>
            <person name="Schijlen E."/>
            <person name="Repin R."/>
            <person name="Schilthuizen M."/>
            <person name="Schranz E."/>
            <person name="Heidstra R."/>
            <person name="Miyata K."/>
            <person name="Fedorova E."/>
            <person name="Kohlen W."/>
            <person name="Bisseling T."/>
            <person name="Smit S."/>
            <person name="Geurts R."/>
        </authorList>
    </citation>
    <scope>NUCLEOTIDE SEQUENCE [LARGE SCALE GENOMIC DNA]</scope>
    <source>
        <strain evidence="3">cv. RG33-2</strain>
    </source>
</reference>
<proteinExistence type="predicted"/>
<feature type="compositionally biased region" description="Acidic residues" evidence="1">
    <location>
        <begin position="153"/>
        <end position="167"/>
    </location>
</feature>
<feature type="region of interest" description="Disordered" evidence="1">
    <location>
        <begin position="117"/>
        <end position="185"/>
    </location>
</feature>
<name>A0A2P5EAA5_TREOI</name>
<evidence type="ECO:0000313" key="3">
    <source>
        <dbReference type="Proteomes" id="UP000237000"/>
    </source>
</evidence>
<comment type="caution">
    <text evidence="2">The sequence shown here is derived from an EMBL/GenBank/DDBJ whole genome shotgun (WGS) entry which is preliminary data.</text>
</comment>
<feature type="compositionally biased region" description="Polar residues" evidence="1">
    <location>
        <begin position="1"/>
        <end position="14"/>
    </location>
</feature>
<dbReference type="Proteomes" id="UP000237000">
    <property type="component" value="Unassembled WGS sequence"/>
</dbReference>
<accession>A0A2P5EAA5</accession>
<feature type="compositionally biased region" description="Basic and acidic residues" evidence="1">
    <location>
        <begin position="17"/>
        <end position="34"/>
    </location>
</feature>
<protein>
    <submittedName>
        <fullName evidence="2">Uncharacterized protein</fullName>
    </submittedName>
</protein>
<gene>
    <name evidence="2" type="ORF">TorRG33x02_217010</name>
</gene>
<dbReference type="OrthoDB" id="10435282at2759"/>
<keyword evidence="3" id="KW-1185">Reference proteome</keyword>
<feature type="region of interest" description="Disordered" evidence="1">
    <location>
        <begin position="1"/>
        <end position="34"/>
    </location>
</feature>
<evidence type="ECO:0000313" key="2">
    <source>
        <dbReference type="EMBL" id="PON82456.1"/>
    </source>
</evidence>
<evidence type="ECO:0000256" key="1">
    <source>
        <dbReference type="SAM" id="MobiDB-lite"/>
    </source>
</evidence>
<organism evidence="2 3">
    <name type="scientific">Trema orientale</name>
    <name type="common">Charcoal tree</name>
    <name type="synonym">Celtis orientalis</name>
    <dbReference type="NCBI Taxonomy" id="63057"/>
    <lineage>
        <taxon>Eukaryota</taxon>
        <taxon>Viridiplantae</taxon>
        <taxon>Streptophyta</taxon>
        <taxon>Embryophyta</taxon>
        <taxon>Tracheophyta</taxon>
        <taxon>Spermatophyta</taxon>
        <taxon>Magnoliopsida</taxon>
        <taxon>eudicotyledons</taxon>
        <taxon>Gunneridae</taxon>
        <taxon>Pentapetalae</taxon>
        <taxon>rosids</taxon>
        <taxon>fabids</taxon>
        <taxon>Rosales</taxon>
        <taxon>Cannabaceae</taxon>
        <taxon>Trema</taxon>
    </lineage>
</organism>
<dbReference type="InParanoid" id="A0A2P5EAA5"/>